<dbReference type="InterPro" id="IPR040314">
    <property type="entry name" value="DOP1"/>
</dbReference>
<dbReference type="GO" id="GO:0015031">
    <property type="term" value="P:protein transport"/>
    <property type="evidence" value="ECO:0007669"/>
    <property type="project" value="UniProtKB-KW"/>
</dbReference>
<evidence type="ECO:0000313" key="10">
    <source>
        <dbReference type="EMBL" id="TIA85253.1"/>
    </source>
</evidence>
<dbReference type="PANTHER" id="PTHR14042">
    <property type="entry name" value="DOPEY-RELATED"/>
    <property type="match status" value="1"/>
</dbReference>
<evidence type="ECO:0000259" key="7">
    <source>
        <dbReference type="Pfam" id="PF04118"/>
    </source>
</evidence>
<evidence type="ECO:0000256" key="5">
    <source>
        <dbReference type="ARBA" id="ARBA00023136"/>
    </source>
</evidence>
<dbReference type="InterPro" id="IPR007249">
    <property type="entry name" value="DOP1_N"/>
</dbReference>
<evidence type="ECO:0000313" key="11">
    <source>
        <dbReference type="Proteomes" id="UP000310189"/>
    </source>
</evidence>
<reference evidence="10 11" key="1">
    <citation type="submission" date="2019-03" db="EMBL/GenBank/DDBJ databases">
        <title>Sequencing 23 genomes of Wallemia ichthyophaga.</title>
        <authorList>
            <person name="Gostincar C."/>
        </authorList>
    </citation>
    <scope>NUCLEOTIDE SEQUENCE [LARGE SCALE GENOMIC DNA]</scope>
    <source>
        <strain evidence="10 11">EXF-5753</strain>
    </source>
</reference>
<evidence type="ECO:0000256" key="6">
    <source>
        <dbReference type="ARBA" id="ARBA00046326"/>
    </source>
</evidence>
<dbReference type="Pfam" id="PF24598">
    <property type="entry name" value="DOP1_C"/>
    <property type="match status" value="1"/>
</dbReference>
<evidence type="ECO:0000259" key="8">
    <source>
        <dbReference type="Pfam" id="PF24597"/>
    </source>
</evidence>
<feature type="domain" description="DOP1-like C-terminal" evidence="9">
    <location>
        <begin position="1134"/>
        <end position="1590"/>
    </location>
</feature>
<dbReference type="GO" id="GO:0005768">
    <property type="term" value="C:endosome"/>
    <property type="evidence" value="ECO:0007669"/>
    <property type="project" value="TreeGrafter"/>
</dbReference>
<keyword evidence="3" id="KW-0653">Protein transport</keyword>
<feature type="domain" description="DOP1 N-terminal" evidence="7">
    <location>
        <begin position="33"/>
        <end position="235"/>
    </location>
</feature>
<comment type="caution">
    <text evidence="10">The sequence shown here is derived from an EMBL/GenBank/DDBJ whole genome shotgun (WGS) entry which is preliminary data.</text>
</comment>
<evidence type="ECO:0000259" key="9">
    <source>
        <dbReference type="Pfam" id="PF24598"/>
    </source>
</evidence>
<sequence>MADNTKDSSPTASSISSWLPASRTPTLNTDPIYTKYSHSIERSLNSFLEVQEWADFIAFLAKVLKSIQSFSQYNEIPHKLVISKRLSQCLNPALPAGIHQKALEIYDKLFSVIGPQGLLRDLQMWSSGIFPFFQHATTSVRPFVLDIYKTHYFPLRSDLRPVMKSITLSLLPALEEENGELFDDVSSMLDHLASATSQDFFLQNLFLILITSPVSRISALNYLLRKMPPIETQQQIELFLTSNADILRSALDLLCSSLSLNGLAVQKYSKFEFKVDLSRIACRLVLRKDMSLNRRLYSWLLGPSERKDSQYAYFEAHSLALITAWMSDDMRATEAFDSRPFKIYLSLLDKWEIGHSLTKHIILDVVSSLKLHSEEGMDSLDDIQIMTNMILESVDVELLWSTVNTHISSMLVRQDEAAMKSLDLVPFIISSISYKDEIHFQLHFPLQLLQILRLAVETRYLQTNSLLLVKAFIITEQLVNRIQIEVLNDSLLSLLRGKSAFYKQHHISEMLPEYTFLFSEEEVDASASLYEASLVCLMRIISSWDEMLIDSACLKAGFQAVNQLIVRKATQIICRKISQELCKVFFDKLLKCIEAPNDFEVKLEMLTCLLNLKNSGLTESFTYSQWMDRQQYARILDVLLPFLGSKASNSQLQCVKIIQALEIVTSQGHVSSILAQRLNQDFKGVRSETTEQCGIAYKTLSSVHPTAFDLTVPVVKTLNSDLDCAVPSIQLDELWSASYFSNPTAVTRSLISKVNCSDTNIFQVARKALSGGDSVGFEVHTNWNQEMAIYSLQILIKFSRQIGSDFWTQLRSADDSTIVDTLLQHTVRILQTEPHPQIASTMQPGNTLLQSAASEMIGEVLKNHALSSDSYLALVFVTSDFLLHHFEVADLDIQSEGVKLLTIALRCYDMSNLEGNTKLGLTVVKLLEVAVLEADHQPLLRVWIQFASFLIDKYASVIDGIAVNVCRLICNKVEHTLNIGNACSSPSKQDDLQMMFSCLNAALQIAEEDTATTKATSVSASDQFEHLIKRSFQVLTDTYFELQKGNQQCSIALTSTCQHTLRAVFSRNPSTVLICAVNFNQISDCPTEAIVSPDVIRLLSSDSFAIVHCFVKNIDVKFEGSIKTSKDYILLRSLEKYISSLSTEEALRAWPAFLPLTNEKSSIRTQKRLQSYTILRCLYHLGVTLFASKTLIDFSKLHVEFQEILRRSVDSCVQAATGIDDTSPWAFKKALTGLDAANATLTSDFDNQRNTINSLSEKNDGDDLVGQIYEFLAHELLTALPNFSLSIEVLQSISSSVAYYLISSRLKLENKRPCQVDGVCAALLVSLTRLPHCSKSWKGIVSEAFFDNKFFDGAKSIHWNHLVNALMSEEKGRFADLVEKVALAPTSNIFANREHESLSRALNLRRLAYTIYAGTPDTYLSQMPVVKEKLVEVVRNNTANPMVQSEVHLCLRVLLLRLKDDDMSSFWTIVNTELLKLFNNIAFAPTEKHTDLLPLLLSSCKLLDTLLVIQKEDFLTFQSLYVTDTVDAYHSTERHGAVDSLSAVYRRVHSGTPELDLHPTTVSNKRQPMLSAGKKIDNIETLVPFFDMLSEMTIKNVIKNQEIDWNALENAIADDLFDN</sequence>
<evidence type="ECO:0000256" key="4">
    <source>
        <dbReference type="ARBA" id="ARBA00023034"/>
    </source>
</evidence>
<keyword evidence="4" id="KW-0333">Golgi apparatus</keyword>
<evidence type="ECO:0000256" key="2">
    <source>
        <dbReference type="ARBA" id="ARBA00022448"/>
    </source>
</evidence>
<keyword evidence="11" id="KW-1185">Reference proteome</keyword>
<comment type="subcellular location">
    <subcellularLocation>
        <location evidence="1">Golgi apparatus membrane</location>
        <topology evidence="1">Peripheral membrane protein</topology>
    </subcellularLocation>
</comment>
<protein>
    <submittedName>
        <fullName evidence="10">Uncharacterized protein</fullName>
    </submittedName>
</protein>
<keyword evidence="2" id="KW-0813">Transport</keyword>
<evidence type="ECO:0000256" key="3">
    <source>
        <dbReference type="ARBA" id="ARBA00022927"/>
    </source>
</evidence>
<dbReference type="PANTHER" id="PTHR14042:SF24">
    <property type="entry name" value="PROTEIN DOPEY-1 HOMOLOG"/>
    <property type="match status" value="1"/>
</dbReference>
<comment type="similarity">
    <text evidence="6">Belongs to the DOP1 family.</text>
</comment>
<dbReference type="Pfam" id="PF24597">
    <property type="entry name" value="TPR_DOP1_M"/>
    <property type="match status" value="1"/>
</dbReference>
<feature type="domain" description="DOP1-like middle TPR" evidence="8">
    <location>
        <begin position="313"/>
        <end position="486"/>
    </location>
</feature>
<dbReference type="InterPro" id="IPR056458">
    <property type="entry name" value="TPR_DOP1_M"/>
</dbReference>
<evidence type="ECO:0000256" key="1">
    <source>
        <dbReference type="ARBA" id="ARBA00004395"/>
    </source>
</evidence>
<gene>
    <name evidence="10" type="ORF">E3P99_04039</name>
</gene>
<dbReference type="Proteomes" id="UP000310189">
    <property type="component" value="Unassembled WGS sequence"/>
</dbReference>
<dbReference type="GO" id="GO:0005829">
    <property type="term" value="C:cytosol"/>
    <property type="evidence" value="ECO:0007669"/>
    <property type="project" value="GOC"/>
</dbReference>
<dbReference type="GO" id="GO:0006895">
    <property type="term" value="P:Golgi to endosome transport"/>
    <property type="evidence" value="ECO:0007669"/>
    <property type="project" value="InterPro"/>
</dbReference>
<proteinExistence type="inferred from homology"/>
<dbReference type="GO" id="GO:0000139">
    <property type="term" value="C:Golgi membrane"/>
    <property type="evidence" value="ECO:0007669"/>
    <property type="project" value="UniProtKB-SubCell"/>
</dbReference>
<dbReference type="Pfam" id="PF04118">
    <property type="entry name" value="Dopey_N"/>
    <property type="match status" value="2"/>
</dbReference>
<name>A0A4V4LS72_9BASI</name>
<dbReference type="EMBL" id="SPNW01000117">
    <property type="protein sequence ID" value="TIA85253.1"/>
    <property type="molecule type" value="Genomic_DNA"/>
</dbReference>
<keyword evidence="5" id="KW-0472">Membrane</keyword>
<dbReference type="InterPro" id="IPR056457">
    <property type="entry name" value="DOP1_C"/>
</dbReference>
<dbReference type="OrthoDB" id="297643at2759"/>
<dbReference type="GO" id="GO:0005802">
    <property type="term" value="C:trans-Golgi network"/>
    <property type="evidence" value="ECO:0007669"/>
    <property type="project" value="TreeGrafter"/>
</dbReference>
<organism evidence="10 11">
    <name type="scientific">Wallemia hederae</name>
    <dbReference type="NCBI Taxonomy" id="1540922"/>
    <lineage>
        <taxon>Eukaryota</taxon>
        <taxon>Fungi</taxon>
        <taxon>Dikarya</taxon>
        <taxon>Basidiomycota</taxon>
        <taxon>Wallemiomycotina</taxon>
        <taxon>Wallemiomycetes</taxon>
        <taxon>Wallemiales</taxon>
        <taxon>Wallemiaceae</taxon>
        <taxon>Wallemia</taxon>
    </lineage>
</organism>
<feature type="domain" description="DOP1 N-terminal" evidence="7">
    <location>
        <begin position="244"/>
        <end position="304"/>
    </location>
</feature>
<accession>A0A4V4LS72</accession>